<sequence length="496" mass="53845">MSIVKETPVPTRTLLQTDAPLFDALVGYANSETVSFDVPGHKMGALNTPFRDAIGVQALKMDVNSMAELDLLSHPKSVIKEAQDLAAQGFGADHAFFLVNGSSVGIHAMILAACKPGETLLVPRNCHKSVIDGMILSGVVPAFMQPDVDDHFGISHGISVEQVTQALQENPTAKALLITYPTYFGTMTDLEEICALAHAAGVTVLVDAAHGAHLKVMDGMIDPIQAGADLVTTSMHKTGGSLTQSSLLLLQDSRISADKVRKVTGMLQTTSANYLLMSSLDAARRELVLHGANEFQRLKPIVEEAVRTIESGTQYEVLKCEYVNGRFQQSYDWTKLVIRVNGLGLTGFEVYSLLKQRYGIQMELAEGYVVMAVITPADTETSIGRLKEALLDIERTCTEPHVLHSAWTVVDSVNELVMTPREAFYAEQESVAIDDAIGRISADTLMIYPPGIPLVIPGERITCEVIQHYAYYERAFGTVLSESKRTGSVTVVKGGY</sequence>
<proteinExistence type="inferred from homology"/>
<dbReference type="Proteomes" id="UP000659496">
    <property type="component" value="Unassembled WGS sequence"/>
</dbReference>
<dbReference type="Gene3D" id="3.40.640.10">
    <property type="entry name" value="Type I PLP-dependent aspartate aminotransferase-like (Major domain)"/>
    <property type="match status" value="1"/>
</dbReference>
<dbReference type="Pfam" id="PF01276">
    <property type="entry name" value="OKR_DC_1"/>
    <property type="match status" value="1"/>
</dbReference>
<dbReference type="SUPFAM" id="SSF53383">
    <property type="entry name" value="PLP-dependent transferases"/>
    <property type="match status" value="1"/>
</dbReference>
<keyword evidence="4" id="KW-0663">Pyridoxal phosphate</keyword>
<accession>A0ABR8PIV9</accession>
<keyword evidence="8" id="KW-1185">Reference proteome</keyword>
<dbReference type="RefSeq" id="WP_191689253.1">
    <property type="nucleotide sequence ID" value="NZ_JACSQY010000004.1"/>
</dbReference>
<dbReference type="InterPro" id="IPR015421">
    <property type="entry name" value="PyrdxlP-dep_Trfase_major"/>
</dbReference>
<protein>
    <submittedName>
        <fullName evidence="7">Aminotransferase class V-fold PLP-dependent enzyme</fullName>
    </submittedName>
</protein>
<evidence type="ECO:0000259" key="6">
    <source>
        <dbReference type="PROSITE" id="PS00703"/>
    </source>
</evidence>
<evidence type="ECO:0000256" key="2">
    <source>
        <dbReference type="ARBA" id="ARBA00010671"/>
    </source>
</evidence>
<dbReference type="EMBL" id="JACSQY010000004">
    <property type="protein sequence ID" value="MBD7908100.1"/>
    <property type="molecule type" value="Genomic_DNA"/>
</dbReference>
<keyword evidence="3" id="KW-0210">Decarboxylase</keyword>
<keyword evidence="7" id="KW-0032">Aminotransferase</keyword>
<dbReference type="PANTHER" id="PTHR43277:SF4">
    <property type="entry name" value="ARGININE DECARBOXYLASE"/>
    <property type="match status" value="1"/>
</dbReference>
<name>A0ABR8PIV9_9BACL</name>
<dbReference type="PANTHER" id="PTHR43277">
    <property type="entry name" value="ARGININE DECARBOXYLASE"/>
    <property type="match status" value="1"/>
</dbReference>
<evidence type="ECO:0000313" key="8">
    <source>
        <dbReference type="Proteomes" id="UP000659496"/>
    </source>
</evidence>
<dbReference type="InterPro" id="IPR008286">
    <property type="entry name" value="Prn/Lys/Arg_de-COase_C"/>
</dbReference>
<evidence type="ECO:0000313" key="7">
    <source>
        <dbReference type="EMBL" id="MBD7908100.1"/>
    </source>
</evidence>
<comment type="caution">
    <text evidence="7">The sequence shown here is derived from an EMBL/GenBank/DDBJ whole genome shotgun (WGS) entry which is preliminary data.</text>
</comment>
<evidence type="ECO:0000256" key="1">
    <source>
        <dbReference type="ARBA" id="ARBA00001933"/>
    </source>
</evidence>
<evidence type="ECO:0000256" key="4">
    <source>
        <dbReference type="ARBA" id="ARBA00022898"/>
    </source>
</evidence>
<dbReference type="Pfam" id="PF03711">
    <property type="entry name" value="OKR_DC_1_C"/>
    <property type="match status" value="1"/>
</dbReference>
<dbReference type="InterPro" id="IPR052357">
    <property type="entry name" value="Orn_Lys_Arg_decarboxylase-I"/>
</dbReference>
<organism evidence="7 8">
    <name type="scientific">Sporosarcina gallistercoris</name>
    <dbReference type="NCBI Taxonomy" id="2762245"/>
    <lineage>
        <taxon>Bacteria</taxon>
        <taxon>Bacillati</taxon>
        <taxon>Bacillota</taxon>
        <taxon>Bacilli</taxon>
        <taxon>Bacillales</taxon>
        <taxon>Caryophanaceae</taxon>
        <taxon>Sporosarcina</taxon>
    </lineage>
</organism>
<evidence type="ECO:0000256" key="3">
    <source>
        <dbReference type="ARBA" id="ARBA00022793"/>
    </source>
</evidence>
<feature type="domain" description="Orn/Lys/Arg decarboxylases family 1 pyridoxal-P attachment site" evidence="6">
    <location>
        <begin position="232"/>
        <end position="246"/>
    </location>
</feature>
<keyword evidence="7" id="KW-0808">Transferase</keyword>
<dbReference type="PROSITE" id="PS00703">
    <property type="entry name" value="OKR_DC_1"/>
    <property type="match status" value="1"/>
</dbReference>
<comment type="similarity">
    <text evidence="2">Belongs to the Orn/Lys/Arg decarboxylase class-I family.</text>
</comment>
<dbReference type="GO" id="GO:0008483">
    <property type="term" value="F:transaminase activity"/>
    <property type="evidence" value="ECO:0007669"/>
    <property type="project" value="UniProtKB-KW"/>
</dbReference>
<dbReference type="InterPro" id="IPR015424">
    <property type="entry name" value="PyrdxlP-dep_Trfase"/>
</dbReference>
<gene>
    <name evidence="7" type="ORF">H9659_07155</name>
</gene>
<dbReference type="InterPro" id="IPR000310">
    <property type="entry name" value="Orn/Lys/Arg_deCO2ase_major_dom"/>
</dbReference>
<keyword evidence="5" id="KW-0456">Lyase</keyword>
<dbReference type="Gene3D" id="3.90.100.10">
    <property type="entry name" value="Orn/Lys/Arg decarboxylase, C-terminal domain"/>
    <property type="match status" value="1"/>
</dbReference>
<comment type="cofactor">
    <cofactor evidence="1">
        <name>pyridoxal 5'-phosphate</name>
        <dbReference type="ChEBI" id="CHEBI:597326"/>
    </cofactor>
</comment>
<evidence type="ECO:0000256" key="5">
    <source>
        <dbReference type="ARBA" id="ARBA00023239"/>
    </source>
</evidence>
<reference evidence="7 8" key="1">
    <citation type="submission" date="2020-08" db="EMBL/GenBank/DDBJ databases">
        <title>A Genomic Blueprint of the Chicken Gut Microbiome.</title>
        <authorList>
            <person name="Gilroy R."/>
            <person name="Ravi A."/>
            <person name="Getino M."/>
            <person name="Pursley I."/>
            <person name="Horton D.L."/>
            <person name="Alikhan N.-F."/>
            <person name="Baker D."/>
            <person name="Gharbi K."/>
            <person name="Hall N."/>
            <person name="Watson M."/>
            <person name="Adriaenssens E.M."/>
            <person name="Foster-Nyarko E."/>
            <person name="Jarju S."/>
            <person name="Secka A."/>
            <person name="Antonio M."/>
            <person name="Oren A."/>
            <person name="Chaudhuri R."/>
            <person name="La Ragione R.M."/>
            <person name="Hildebrand F."/>
            <person name="Pallen M.J."/>
        </authorList>
    </citation>
    <scope>NUCLEOTIDE SEQUENCE [LARGE SCALE GENOMIC DNA]</scope>
    <source>
        <strain evidence="7 8">Sa3CUA8</strain>
    </source>
</reference>